<dbReference type="InterPro" id="IPR046960">
    <property type="entry name" value="PPR_At4g14850-like_plant"/>
</dbReference>
<dbReference type="InterPro" id="IPR046848">
    <property type="entry name" value="E_motif"/>
</dbReference>
<dbReference type="InterPro" id="IPR011990">
    <property type="entry name" value="TPR-like_helical_dom_sf"/>
</dbReference>
<dbReference type="FunFam" id="1.25.40.10:FF:000090">
    <property type="entry name" value="Pentatricopeptide repeat-containing protein, chloroplastic"/>
    <property type="match status" value="1"/>
</dbReference>
<evidence type="ECO:0000313" key="6">
    <source>
        <dbReference type="Proteomes" id="UP000652761"/>
    </source>
</evidence>
<feature type="domain" description="DYW" evidence="4">
    <location>
        <begin position="588"/>
        <end position="673"/>
    </location>
</feature>
<dbReference type="Pfam" id="PF14432">
    <property type="entry name" value="DYW_deaminase"/>
    <property type="match status" value="1"/>
</dbReference>
<feature type="repeat" description="PPR" evidence="2">
    <location>
        <begin position="373"/>
        <end position="407"/>
    </location>
</feature>
<protein>
    <recommendedName>
        <fullName evidence="4">DYW domain-containing protein</fullName>
    </recommendedName>
</protein>
<dbReference type="FunFam" id="1.25.40.10:FF:000031">
    <property type="entry name" value="Pentatricopeptide repeat-containing protein mitochondrial"/>
    <property type="match status" value="1"/>
</dbReference>
<organism evidence="5 6">
    <name type="scientific">Colocasia esculenta</name>
    <name type="common">Wild taro</name>
    <name type="synonym">Arum esculentum</name>
    <dbReference type="NCBI Taxonomy" id="4460"/>
    <lineage>
        <taxon>Eukaryota</taxon>
        <taxon>Viridiplantae</taxon>
        <taxon>Streptophyta</taxon>
        <taxon>Embryophyta</taxon>
        <taxon>Tracheophyta</taxon>
        <taxon>Spermatophyta</taxon>
        <taxon>Magnoliopsida</taxon>
        <taxon>Liliopsida</taxon>
        <taxon>Araceae</taxon>
        <taxon>Aroideae</taxon>
        <taxon>Colocasieae</taxon>
        <taxon>Colocasia</taxon>
    </lineage>
</organism>
<dbReference type="InterPro" id="IPR002885">
    <property type="entry name" value="PPR_rpt"/>
</dbReference>
<feature type="repeat" description="PPR" evidence="2">
    <location>
        <begin position="273"/>
        <end position="307"/>
    </location>
</feature>
<evidence type="ECO:0000313" key="5">
    <source>
        <dbReference type="EMBL" id="MQL81375.1"/>
    </source>
</evidence>
<name>A0A843UCZ6_COLES</name>
<keyword evidence="6" id="KW-1185">Reference proteome</keyword>
<evidence type="ECO:0000259" key="4">
    <source>
        <dbReference type="Pfam" id="PF14432"/>
    </source>
</evidence>
<dbReference type="PANTHER" id="PTHR47926:SF405">
    <property type="entry name" value="DYW DOMAIN-CONTAINING PROTEIN"/>
    <property type="match status" value="1"/>
</dbReference>
<dbReference type="GO" id="GO:0008270">
    <property type="term" value="F:zinc ion binding"/>
    <property type="evidence" value="ECO:0007669"/>
    <property type="project" value="InterPro"/>
</dbReference>
<accession>A0A843UCZ6</accession>
<gene>
    <name evidence="5" type="ORF">Taro_013838</name>
</gene>
<sequence length="839" mass="91880">MLGCLCRWPWPRKLTAACRVPRTVAQVHALMIVTGAFGCGMSNGHLIAAYAGLGDIPTACNVFEKSPKQKISTWNAIIIAYSRDNSPNQVLRLYRRMVSEGQAQPDSSTFTVTIRACALLLDLESGEQVRSLASQLGYGEDVFVCSSVLNLYVKCGRMDEAMLIFDKMPKRDIISWTTMITGFANTGSASDAIAIYKRMQTEGLEGDGVVMVGLIQACASLGDMRIGRSIHGYMIRQNLKMDVVIETGLIDMYAKSGLLELAYCVLQRMPQRNVVSWSALISGLAQNGFAGEALSTLIRMQESRLRPDLVALVSALLACSQVGFAKLGKSIHGYILRHHEFDCISGTAVIDMYAKCGGLSSARILFDRISSRDSISWNVIISSYGVHGCGKEALGLFLQMREANVMPDQATFASLLSALSHSGMVEEGRYWFNLMASEFNVGPSQKHYACMVDLLARAGHVEEAYKLIGSMTAEPGIAVWVALLSGCHNHGNLALGEEVAETVLGLGPDDLGVYALISNIFAAAKKWDKVAEVRQAMKKLAAKKVPGYSLVEVKGRLHAFLMEDKSHPQYQMIAEMLRKLDLEMRKMGYFPKTEFVLHDVDEEVKERMLCSHSERLAIAFALLNTSPGTRILVIKNLRVCGDCHTATKFISKIANREIVVRDGKRFHHFQDGCPPLTSLEHHCLLRVISSYSSSTHGGLHSTSCHPIQPTNPAQPLVAPPSTAPRLPSPLPFTKYCPVRYLKLDGRQLATRRLVVGVCCPTVRRPTLGVCGQSTGSGGQCLTSGSRRPMLGVRPRPTFDTARRPDVSSPVVDAQHLAFATRPPTSMRPMLCARRPKANA</sequence>
<dbReference type="PROSITE" id="PS51375">
    <property type="entry name" value="PPR"/>
    <property type="match status" value="4"/>
</dbReference>
<dbReference type="Proteomes" id="UP000652761">
    <property type="component" value="Unassembled WGS sequence"/>
</dbReference>
<dbReference type="InterPro" id="IPR032867">
    <property type="entry name" value="DYW_dom"/>
</dbReference>
<dbReference type="NCBIfam" id="TIGR00756">
    <property type="entry name" value="PPR"/>
    <property type="match status" value="6"/>
</dbReference>
<dbReference type="GO" id="GO:0009451">
    <property type="term" value="P:RNA modification"/>
    <property type="evidence" value="ECO:0007669"/>
    <property type="project" value="InterPro"/>
</dbReference>
<proteinExistence type="predicted"/>
<dbReference type="PANTHER" id="PTHR47926">
    <property type="entry name" value="PENTATRICOPEPTIDE REPEAT-CONTAINING PROTEIN"/>
    <property type="match status" value="1"/>
</dbReference>
<reference evidence="5" key="1">
    <citation type="submission" date="2017-07" db="EMBL/GenBank/DDBJ databases">
        <title>Taro Niue Genome Assembly and Annotation.</title>
        <authorList>
            <person name="Atibalentja N."/>
            <person name="Keating K."/>
            <person name="Fields C.J."/>
        </authorList>
    </citation>
    <scope>NUCLEOTIDE SEQUENCE</scope>
    <source>
        <strain evidence="5">Niue_2</strain>
        <tissue evidence="5">Leaf</tissue>
    </source>
</reference>
<dbReference type="Pfam" id="PF01535">
    <property type="entry name" value="PPR"/>
    <property type="match status" value="5"/>
</dbReference>
<feature type="region of interest" description="Disordered" evidence="3">
    <location>
        <begin position="781"/>
        <end position="806"/>
    </location>
</feature>
<keyword evidence="1" id="KW-0677">Repeat</keyword>
<dbReference type="EMBL" id="NMUH01000563">
    <property type="protein sequence ID" value="MQL81375.1"/>
    <property type="molecule type" value="Genomic_DNA"/>
</dbReference>
<evidence type="ECO:0000256" key="3">
    <source>
        <dbReference type="SAM" id="MobiDB-lite"/>
    </source>
</evidence>
<dbReference type="AlphaFoldDB" id="A0A843UCZ6"/>
<evidence type="ECO:0000256" key="2">
    <source>
        <dbReference type="PROSITE-ProRule" id="PRU00708"/>
    </source>
</evidence>
<feature type="repeat" description="PPR" evidence="2">
    <location>
        <begin position="70"/>
        <end position="104"/>
    </location>
</feature>
<dbReference type="Gene3D" id="1.25.40.10">
    <property type="entry name" value="Tetratricopeptide repeat domain"/>
    <property type="match status" value="4"/>
</dbReference>
<dbReference type="Pfam" id="PF20431">
    <property type="entry name" value="E_motif"/>
    <property type="match status" value="1"/>
</dbReference>
<dbReference type="FunFam" id="1.25.40.10:FF:000344">
    <property type="entry name" value="Pentatricopeptide repeat-containing protein"/>
    <property type="match status" value="1"/>
</dbReference>
<comment type="caution">
    <text evidence="5">The sequence shown here is derived from an EMBL/GenBank/DDBJ whole genome shotgun (WGS) entry which is preliminary data.</text>
</comment>
<feature type="repeat" description="PPR" evidence="2">
    <location>
        <begin position="141"/>
        <end position="175"/>
    </location>
</feature>
<dbReference type="OrthoDB" id="185373at2759"/>
<dbReference type="GO" id="GO:0003723">
    <property type="term" value="F:RNA binding"/>
    <property type="evidence" value="ECO:0007669"/>
    <property type="project" value="InterPro"/>
</dbReference>
<evidence type="ECO:0000256" key="1">
    <source>
        <dbReference type="ARBA" id="ARBA00022737"/>
    </source>
</evidence>
<dbReference type="Pfam" id="PF13041">
    <property type="entry name" value="PPR_2"/>
    <property type="match status" value="2"/>
</dbReference>